<dbReference type="Gene3D" id="4.10.410.10">
    <property type="entry name" value="Pancreatic trypsin inhibitor Kunitz domain"/>
    <property type="match status" value="2"/>
</dbReference>
<dbReference type="PROSITE" id="PS00498">
    <property type="entry name" value="TYROSINASE_2"/>
    <property type="match status" value="1"/>
</dbReference>
<evidence type="ECO:0000259" key="7">
    <source>
        <dbReference type="PROSITE" id="PS50279"/>
    </source>
</evidence>
<dbReference type="PROSITE" id="PS50026">
    <property type="entry name" value="EGF_3"/>
    <property type="match status" value="2"/>
</dbReference>
<reference evidence="8" key="1">
    <citation type="journal article" date="2019" name="bioRxiv">
        <title>The Genome of the Zebra Mussel, Dreissena polymorpha: A Resource for Invasive Species Research.</title>
        <authorList>
            <person name="McCartney M.A."/>
            <person name="Auch B."/>
            <person name="Kono T."/>
            <person name="Mallez S."/>
            <person name="Zhang Y."/>
            <person name="Obille A."/>
            <person name="Becker A."/>
            <person name="Abrahante J.E."/>
            <person name="Garbe J."/>
            <person name="Badalamenti J.P."/>
            <person name="Herman A."/>
            <person name="Mangelson H."/>
            <person name="Liachko I."/>
            <person name="Sullivan S."/>
            <person name="Sone E.D."/>
            <person name="Koren S."/>
            <person name="Silverstein K.A.T."/>
            <person name="Beckman K.B."/>
            <person name="Gohl D.M."/>
        </authorList>
    </citation>
    <scope>NUCLEOTIDE SEQUENCE</scope>
    <source>
        <strain evidence="8">Duluth1</strain>
        <tissue evidence="8">Whole animal</tissue>
    </source>
</reference>
<dbReference type="PROSITE" id="PS01186">
    <property type="entry name" value="EGF_2"/>
    <property type="match status" value="2"/>
</dbReference>
<dbReference type="PROSITE" id="PS00280">
    <property type="entry name" value="BPTI_KUNITZ_1"/>
    <property type="match status" value="2"/>
</dbReference>
<dbReference type="SUPFAM" id="SSF57196">
    <property type="entry name" value="EGF/Laminin"/>
    <property type="match status" value="2"/>
</dbReference>
<dbReference type="PANTHER" id="PTHR46698:SF6">
    <property type="entry name" value="KIELIN_CHORDIN-LIKE PROTEIN"/>
    <property type="match status" value="1"/>
</dbReference>
<feature type="domain" description="VWFC" evidence="6">
    <location>
        <begin position="1681"/>
        <end position="1741"/>
    </location>
</feature>
<dbReference type="InterPro" id="IPR036880">
    <property type="entry name" value="Kunitz_BPTI_sf"/>
</dbReference>
<comment type="subcellular location">
    <subcellularLocation>
        <location evidence="1">Secreted</location>
    </subcellularLocation>
</comment>
<dbReference type="GO" id="GO:0005576">
    <property type="term" value="C:extracellular region"/>
    <property type="evidence" value="ECO:0007669"/>
    <property type="project" value="UniProtKB-SubCell"/>
</dbReference>
<evidence type="ECO:0000313" key="9">
    <source>
        <dbReference type="Proteomes" id="UP000828390"/>
    </source>
</evidence>
<feature type="domain" description="VWFC" evidence="6">
    <location>
        <begin position="1749"/>
        <end position="1794"/>
    </location>
</feature>
<dbReference type="Proteomes" id="UP000828390">
    <property type="component" value="Unassembled WGS sequence"/>
</dbReference>
<dbReference type="PROSITE" id="PS50184">
    <property type="entry name" value="VWFC_2"/>
    <property type="match status" value="14"/>
</dbReference>
<reference evidence="8" key="2">
    <citation type="submission" date="2020-11" db="EMBL/GenBank/DDBJ databases">
        <authorList>
            <person name="McCartney M.A."/>
            <person name="Auch B."/>
            <person name="Kono T."/>
            <person name="Mallez S."/>
            <person name="Becker A."/>
            <person name="Gohl D.M."/>
            <person name="Silverstein K.A.T."/>
            <person name="Koren S."/>
            <person name="Bechman K.B."/>
            <person name="Herman A."/>
            <person name="Abrahante J.E."/>
            <person name="Garbe J."/>
        </authorList>
    </citation>
    <scope>NUCLEOTIDE SEQUENCE</scope>
    <source>
        <strain evidence="8">Duluth1</strain>
        <tissue evidence="8">Whole animal</tissue>
    </source>
</reference>
<feature type="domain" description="BPTI/Kunitz inhibitor" evidence="7">
    <location>
        <begin position="791"/>
        <end position="841"/>
    </location>
</feature>
<feature type="domain" description="VWFC" evidence="6">
    <location>
        <begin position="2334"/>
        <end position="2391"/>
    </location>
</feature>
<feature type="domain" description="VWFC" evidence="6">
    <location>
        <begin position="2032"/>
        <end position="2089"/>
    </location>
</feature>
<feature type="domain" description="VWFC" evidence="6">
    <location>
        <begin position="1914"/>
        <end position="1972"/>
    </location>
</feature>
<feature type="domain" description="VWFC" evidence="6">
    <location>
        <begin position="2207"/>
        <end position="2271"/>
    </location>
</feature>
<dbReference type="Pfam" id="PF23334">
    <property type="entry name" value="VWC2L_2nd"/>
    <property type="match status" value="7"/>
</dbReference>
<dbReference type="PROSITE" id="PS00022">
    <property type="entry name" value="EGF_1"/>
    <property type="match status" value="2"/>
</dbReference>
<accession>A0A9D4CPI2</accession>
<dbReference type="InterPro" id="IPR002223">
    <property type="entry name" value="Kunitz_BPTI"/>
</dbReference>
<sequence>NGRPDCLIRTDVPSCKTPCRNNPCLNYGECVATNETLSVGAAMFDDDFLCVCQPPYDGQYCEVKENPCVWPQNPGICDLNLPRYYFDMDLQDCLLFNYTGCGGNVNNYETLEECRSLTLIGACCFRSYSVKPADVLDSTQQEVFGCKEITLSECQTTHRQLVGDKRIEVISFYPNVTCASAGCGTKVELQCTIDGKVYQVGERAFLGCQECTCERSGQFVCNCGKKAVRKEIRDMTAPELAQFQAAIQQLRLVGPDNPWDEFRDIYMRHTMHSNGGPYFLPWHRLFLRKLEQRLQQIDCSITLPYYDFTTDIGNLEEAIIWQPNYFGGNGIEGCVPDHQFGMPGAWRPCIKRRFNKDVKLPSLLELSLALASEDYTEMSMCLEAYVSYIHMYIGGDMASRAAPYDPVFYSIHAYVDMLYWWWQQRGNNKFKYPQIFANIPMVPFNVPPSAILDLENDLCIRYIGPGQGAPCTLTPDDNKGTDRGDVTQEGAGSFPGGFNALGYDTNGYDRRGFDKNGYRKTGFNRDGFNIDGFDVDGYSRYGYDRDGYSRHGYNIEGWNRENVSDITGRYDSFGYDVECLDRRGYTREGLDRYGYNSRGFNIERCNFNFKGPFAPDQSSQIWRILLRQPKSFLMTLSRTCPELEPLPVNWLQQYWITDIKDVTEIVRVEPSRSTVKNSARFCFDIDDFVTPCTCESDVAVCLTNPCVTDTCPSYPEAMCRIDFCGTCRARWVVNGKYVDCFEKRDFCQPNPCDNGGTCVHSIWPTEPQLTTCLCPPGFDGHYCQYTALDVCELPVSNGNCADQETRWHFDRQSQTCKPFVYTGCRGNGNNFPSKGACEALCRSGACCYRYPKKDGITIGYDGEGYDMYGFDVDDRNRRGDVRLEYLGIKTGTGRFGPSRYDWQGFDRNGYDIAGFDRWGLDKSGFGRDGFNLTGYNRERRFDGNVDYDKNGYDAEGYNRAGYSCSGTNREGLNAYDVYTEFVYKCRSATLAQCQMLEDGVTKVVKFTRGQRCEDVQCEENCGCQYNNNTYRFGEVFKAGCQSCTCTYTGAVECSCSEVYRRKEVRDLTKAELEKYQAAIKTLTKTGYPSQWYNLGQIYNIYKAQAVGNSASLLWHRYFLREVERHLQGIDCSITIPYYDWTVNAGDQLRARVWSAGVFGGNGEGVTGCVTYHPFKDYYPPHWVPCLLRQFNADVPLPDVIDIQNALNEPDYNSFRLHMEVFLTTFKSWVGGHMDSDTSPYDPVFLSVAAFIDRIFWDWQNKHENSLLRYPSGVRYVPMMPFKVTPDDVMDSKKQMCVTYFPLSEGGACNITLPNLQYNSMGYDRHGFDREGFDIEGYNVYGIDRNGNPDNRGIYNERGFDRQGYRRSGFDSMGIDRFGYSEDDYNIDGYNSKGYDRFGYDRYGFDRSGQTPFGFHRNRSQPISPLPNVFDTYGYNRYGLDRYGLDRQRYDILGFNTVGYDRRNCNRYFLGPMIIIIKRWAEIEVDKADNKTIRVITRICPPLQDLPEWRFTVNWLRRDAQLPLIEGIVGRAQERVLGRLPVIRETSVTTDNLWLPLEPDRSLCFVTYYYTECPFGVAPVECSVNLCQDRTCPGYPDAVCRVTRCGECGYEWYRGQMGDPVTCSGCVDRTGVVRREGTSWASSDCETCSCQDGLVSCYETTCPSLQCSHPVKIPGVCCLQCTDCEYNGLLKRNGEVFSPTSNSCDRCTCVSGSVSCRYVDCPTMGPCSAQVTLEGECCPTCLDCGDRDHGETWRATPCQQCTCVSGRVECEKIECSPPACKNPWTPPGECCPNCYGCSIDQRQLSEGESYMRGQCETCMCGSGTVRCAPPPCPFQSCPNPITPQGQCCPKCDNDCKYLGVTYRHRQSFESPSDRCMNCTCENTMVQCNPVKCPRQDLPCRNPITPLGQCCPTQCPTCIAEGREYMTGERWTSLLDPCEVCVCEEGVASCTREQCPRTCEHGTRRPGQCCSQCTDCLYLGVNVRNGQTFVQPGDNCQQCTCSSGQVICVSLGPCPRLPCRVTEKPPGACCPQCVRCSYQGRDYSHGTVVSSDRCSTCRCSDGEVVCDRVQCAPPACKNPVVEPGECCPVCRQCDYKGRSYEDGQRFTPLTEPCLDCVCSAGEAQCSSRESECPLARCTHPLRSLTQCCPTCEACTYMRRRFRNGQKFVPPGSDNCKVCRCTDGSVECNTMGCPAVQCNNAVLVKGQCCPVCPMGCNVMGIEYRDGQTFIDFMDRCRVCTCMMGQIRCMAMMSCPAVTCTHPANRPGNCCPSCTMCEMNNVQYKNGEVFTSPSSVCEECTCRDGSVRCERKGANCPKVNCISPVLDPDTCCPRCRTGSCTYAGREYTAGQLVPATRSSCEECRCLNGLIDCARAVCPRVTCRHPGRDDCCPTCQYCEYNSMRFELGELFPSPSDPCEDCVCKAGSVACMPRVCAVPDCPNHTFLPKSCCPVCLDCTLRGLQYTDGEDFNNPARPCEWCHCMAGKVACDTRMCP</sequence>
<feature type="domain" description="VWFC" evidence="6">
    <location>
        <begin position="2150"/>
        <end position="2210"/>
    </location>
</feature>
<feature type="domain" description="BPTI/Kunitz inhibitor" evidence="7">
    <location>
        <begin position="68"/>
        <end position="118"/>
    </location>
</feature>
<feature type="domain" description="VWFC" evidence="6">
    <location>
        <begin position="1623"/>
        <end position="1681"/>
    </location>
</feature>
<dbReference type="Gene3D" id="1.10.1280.10">
    <property type="entry name" value="Di-copper center containing domain from catechol oxidase"/>
    <property type="match status" value="2"/>
</dbReference>
<dbReference type="InterPro" id="IPR008922">
    <property type="entry name" value="Di-copper_centre_dom_sf"/>
</dbReference>
<feature type="domain" description="VWFC" evidence="6">
    <location>
        <begin position="2391"/>
        <end position="2450"/>
    </location>
</feature>
<feature type="disulfide bond" evidence="4">
    <location>
        <begin position="774"/>
        <end position="783"/>
    </location>
</feature>
<feature type="disulfide bond" evidence="4">
    <location>
        <begin position="52"/>
        <end position="61"/>
    </location>
</feature>
<keyword evidence="3" id="KW-0732">Signal</keyword>
<name>A0A9D4CPI2_DREPO</name>
<dbReference type="SMART" id="SM00181">
    <property type="entry name" value="EGF"/>
    <property type="match status" value="2"/>
</dbReference>
<dbReference type="InterPro" id="IPR002227">
    <property type="entry name" value="Tyrosinase_Cu-bd"/>
</dbReference>
<evidence type="ECO:0008006" key="10">
    <source>
        <dbReference type="Google" id="ProtNLM"/>
    </source>
</evidence>
<dbReference type="InterPro" id="IPR000742">
    <property type="entry name" value="EGF"/>
</dbReference>
<feature type="domain" description="VWFC" evidence="6">
    <location>
        <begin position="1796"/>
        <end position="1851"/>
    </location>
</feature>
<evidence type="ECO:0000256" key="2">
    <source>
        <dbReference type="ARBA" id="ARBA00022525"/>
    </source>
</evidence>
<dbReference type="PROSITE" id="PS50279">
    <property type="entry name" value="BPTI_KUNITZ_2"/>
    <property type="match status" value="2"/>
</dbReference>
<dbReference type="GO" id="GO:0004867">
    <property type="term" value="F:serine-type endopeptidase inhibitor activity"/>
    <property type="evidence" value="ECO:0007669"/>
    <property type="project" value="InterPro"/>
</dbReference>
<protein>
    <recommendedName>
        <fullName evidence="10">Kielin/chordin-like protein</fullName>
    </recommendedName>
</protein>
<keyword evidence="9" id="KW-1185">Reference proteome</keyword>
<dbReference type="GO" id="GO:0016491">
    <property type="term" value="F:oxidoreductase activity"/>
    <property type="evidence" value="ECO:0007669"/>
    <property type="project" value="InterPro"/>
</dbReference>
<dbReference type="InterPro" id="IPR001007">
    <property type="entry name" value="VWF_dom"/>
</dbReference>
<organism evidence="8 9">
    <name type="scientific">Dreissena polymorpha</name>
    <name type="common">Zebra mussel</name>
    <name type="synonym">Mytilus polymorpha</name>
    <dbReference type="NCBI Taxonomy" id="45954"/>
    <lineage>
        <taxon>Eukaryota</taxon>
        <taxon>Metazoa</taxon>
        <taxon>Spiralia</taxon>
        <taxon>Lophotrochozoa</taxon>
        <taxon>Mollusca</taxon>
        <taxon>Bivalvia</taxon>
        <taxon>Autobranchia</taxon>
        <taxon>Heteroconchia</taxon>
        <taxon>Euheterodonta</taxon>
        <taxon>Imparidentia</taxon>
        <taxon>Neoheterodontei</taxon>
        <taxon>Myida</taxon>
        <taxon>Dreissenoidea</taxon>
        <taxon>Dreissenidae</taxon>
        <taxon>Dreissena</taxon>
    </lineage>
</organism>
<dbReference type="CDD" id="cd00109">
    <property type="entry name" value="Kunitz-type"/>
    <property type="match status" value="2"/>
</dbReference>
<evidence type="ECO:0000259" key="5">
    <source>
        <dbReference type="PROSITE" id="PS50026"/>
    </source>
</evidence>
<evidence type="ECO:0000313" key="8">
    <source>
        <dbReference type="EMBL" id="KAH3728063.1"/>
    </source>
</evidence>
<dbReference type="PROSITE" id="PS01208">
    <property type="entry name" value="VWFC_1"/>
    <property type="match status" value="3"/>
</dbReference>
<feature type="non-terminal residue" evidence="8">
    <location>
        <position position="1"/>
    </location>
</feature>
<dbReference type="InterPro" id="IPR020901">
    <property type="entry name" value="Prtase_inh_Kunz-CS"/>
</dbReference>
<evidence type="ECO:0000256" key="4">
    <source>
        <dbReference type="PROSITE-ProRule" id="PRU00076"/>
    </source>
</evidence>
<dbReference type="PANTHER" id="PTHR46698">
    <property type="entry name" value="CROSSVEINLESS 2"/>
    <property type="match status" value="1"/>
</dbReference>
<feature type="domain" description="EGF-like" evidence="5">
    <location>
        <begin position="16"/>
        <end position="62"/>
    </location>
</feature>
<feature type="domain" description="VWFC" evidence="6">
    <location>
        <begin position="2089"/>
        <end position="2150"/>
    </location>
</feature>
<evidence type="ECO:0000259" key="6">
    <source>
        <dbReference type="PROSITE" id="PS50184"/>
    </source>
</evidence>
<dbReference type="Gene3D" id="6.20.200.20">
    <property type="match status" value="13"/>
</dbReference>
<evidence type="ECO:0000256" key="1">
    <source>
        <dbReference type="ARBA" id="ARBA00004613"/>
    </source>
</evidence>
<proteinExistence type="predicted"/>
<feature type="domain" description="VWFC" evidence="6">
    <location>
        <begin position="1852"/>
        <end position="1914"/>
    </location>
</feature>
<keyword evidence="2" id="KW-0964">Secreted</keyword>
<dbReference type="EMBL" id="JAIWYP010000012">
    <property type="protein sequence ID" value="KAH3728063.1"/>
    <property type="molecule type" value="Genomic_DNA"/>
</dbReference>
<dbReference type="SUPFAM" id="SSF48056">
    <property type="entry name" value="Di-copper centre-containing domain"/>
    <property type="match status" value="2"/>
</dbReference>
<feature type="domain" description="VWFC" evidence="6">
    <location>
        <begin position="1972"/>
        <end position="2032"/>
    </location>
</feature>
<dbReference type="Pfam" id="PF00093">
    <property type="entry name" value="VWC"/>
    <property type="match status" value="5"/>
</dbReference>
<dbReference type="Pfam" id="PF00014">
    <property type="entry name" value="Kunitz_BPTI"/>
    <property type="match status" value="2"/>
</dbReference>
<keyword evidence="4" id="KW-0245">EGF-like domain</keyword>
<comment type="caution">
    <text evidence="4">Lacks conserved residue(s) required for the propagation of feature annotation.</text>
</comment>
<feature type="domain" description="VWFC" evidence="6">
    <location>
        <begin position="2271"/>
        <end position="2332"/>
    </location>
</feature>
<dbReference type="InterPro" id="IPR052424">
    <property type="entry name" value="Kielin_Chordin-BMP_Reg"/>
</dbReference>
<feature type="domain" description="EGF-like" evidence="5">
    <location>
        <begin position="743"/>
        <end position="784"/>
    </location>
</feature>
<comment type="caution">
    <text evidence="8">The sequence shown here is derived from an EMBL/GenBank/DDBJ whole genome shotgun (WGS) entry which is preliminary data.</text>
</comment>
<dbReference type="GO" id="GO:0030513">
    <property type="term" value="P:positive regulation of BMP signaling pathway"/>
    <property type="evidence" value="ECO:0007669"/>
    <property type="project" value="TreeGrafter"/>
</dbReference>
<dbReference type="Gene3D" id="2.10.70.10">
    <property type="entry name" value="Complement Module, domain 1"/>
    <property type="match status" value="2"/>
</dbReference>
<dbReference type="PRINTS" id="PR00759">
    <property type="entry name" value="BASICPTASE"/>
</dbReference>
<evidence type="ECO:0000256" key="3">
    <source>
        <dbReference type="ARBA" id="ARBA00022729"/>
    </source>
</evidence>
<dbReference type="SUPFAM" id="SSF57362">
    <property type="entry name" value="BPTI-like"/>
    <property type="match status" value="2"/>
</dbReference>
<gene>
    <name evidence="8" type="ORF">DPMN_054010</name>
</gene>
<dbReference type="SMART" id="SM00131">
    <property type="entry name" value="KU"/>
    <property type="match status" value="2"/>
</dbReference>
<dbReference type="SUPFAM" id="SSF57603">
    <property type="entry name" value="FnI-like domain"/>
    <property type="match status" value="14"/>
</dbReference>
<keyword evidence="4" id="KW-1015">Disulfide bond</keyword>
<dbReference type="Pfam" id="PF00264">
    <property type="entry name" value="Tyrosinase"/>
    <property type="match status" value="3"/>
</dbReference>
<dbReference type="SMART" id="SM00214">
    <property type="entry name" value="VWC"/>
    <property type="match status" value="14"/>
</dbReference>